<organism evidence="1 2">
    <name type="scientific">Pediococcus acidilactici DSM 20284</name>
    <dbReference type="NCBI Taxonomy" id="862514"/>
    <lineage>
        <taxon>Bacteria</taxon>
        <taxon>Bacillati</taxon>
        <taxon>Bacillota</taxon>
        <taxon>Bacilli</taxon>
        <taxon>Lactobacillales</taxon>
        <taxon>Lactobacillaceae</taxon>
        <taxon>Pediococcus</taxon>
        <taxon>Pediococcus acidilactici group</taxon>
    </lineage>
</organism>
<dbReference type="eggNOG" id="COG5492">
    <property type="taxonomic scope" value="Bacteria"/>
</dbReference>
<dbReference type="HOGENOM" id="CLU_1330540_0_0_9"/>
<gene>
    <name evidence="1" type="ORF">HMPREF0623_0292</name>
</gene>
<dbReference type="NCBIfam" id="NF047353">
    <property type="entry name" value="tube_lmo2291"/>
    <property type="match status" value="1"/>
</dbReference>
<evidence type="ECO:0000313" key="1">
    <source>
        <dbReference type="EMBL" id="EFL96241.1"/>
    </source>
</evidence>
<dbReference type="RefSeq" id="WP_004165783.1">
    <property type="nucleotide sequence ID" value="NZ_GL397067.1"/>
</dbReference>
<name>E0NDC0_PEDAC</name>
<dbReference type="Proteomes" id="UP000004470">
    <property type="component" value="Unassembled WGS sequence"/>
</dbReference>
<proteinExistence type="predicted"/>
<dbReference type="GeneID" id="29744780"/>
<evidence type="ECO:0008006" key="3">
    <source>
        <dbReference type="Google" id="ProtNLM"/>
    </source>
</evidence>
<sequence>MASIYKDVKGDILNNYLNEHWIAKPTANGDLEWFFLGNGITQVDFKPTDKKKTAAYYDGGGSEGTTVTGVTFSLDVTGDRAIGNTAQDIIADMDSETGKSRVVQFRRIEYILNDDNKLQATRAYDGEATVSDIQAGGGAADDNGSFKCTITYNAKPHVLKAKDDAAELDALQNDNPCQNKDILHVDLVPNGSDPN</sequence>
<protein>
    <recommendedName>
        <fullName evidence="3">Phage major tail protein, TP901-1 family</fullName>
    </recommendedName>
</protein>
<dbReference type="EMBL" id="AEEG01000002">
    <property type="protein sequence ID" value="EFL96241.1"/>
    <property type="molecule type" value="Genomic_DNA"/>
</dbReference>
<keyword evidence="2" id="KW-1185">Reference proteome</keyword>
<evidence type="ECO:0000313" key="2">
    <source>
        <dbReference type="Proteomes" id="UP000004470"/>
    </source>
</evidence>
<reference evidence="1" key="1">
    <citation type="submission" date="2010-07" db="EMBL/GenBank/DDBJ databases">
        <authorList>
            <person name="Muzny D."/>
            <person name="Qin X."/>
            <person name="Deng J."/>
            <person name="Jiang H."/>
            <person name="Liu Y."/>
            <person name="Qu J."/>
            <person name="Song X.-Z."/>
            <person name="Zhang L."/>
            <person name="Thornton R."/>
            <person name="Coyle M."/>
            <person name="Francisco L."/>
            <person name="Jackson L."/>
            <person name="Javaid M."/>
            <person name="Korchina V."/>
            <person name="Kovar C."/>
            <person name="Mata R."/>
            <person name="Mathew T."/>
            <person name="Ngo R."/>
            <person name="Nguyen L."/>
            <person name="Nguyen N."/>
            <person name="Okwuonu G."/>
            <person name="Ongeri F."/>
            <person name="Pham C."/>
            <person name="Simmons D."/>
            <person name="Wilczek-Boney K."/>
            <person name="Hale W."/>
            <person name="Jakkamsetti A."/>
            <person name="Pham P."/>
            <person name="Ruth R."/>
            <person name="San Lucas F."/>
            <person name="Warren J."/>
            <person name="Zhang J."/>
            <person name="Zhao Z."/>
            <person name="Zhou C."/>
            <person name="Zhu D."/>
            <person name="Lee S."/>
            <person name="Bess C."/>
            <person name="Blankenburg K."/>
            <person name="Forbes L."/>
            <person name="Fu Q."/>
            <person name="Gubbala S."/>
            <person name="Hirani K."/>
            <person name="Jayaseelan J.C."/>
            <person name="Lara F."/>
            <person name="Munidasa M."/>
            <person name="Palculict T."/>
            <person name="Patil S."/>
            <person name="Pu L.-L."/>
            <person name="Saada N."/>
            <person name="Tang L."/>
            <person name="Weissenberger G."/>
            <person name="Zhu Y."/>
            <person name="Hemphill L."/>
            <person name="Shang Y."/>
            <person name="Youmans B."/>
            <person name="Ayvaz T."/>
            <person name="Ross M."/>
            <person name="Santibanez J."/>
            <person name="Aqrawi P."/>
            <person name="Gross S."/>
            <person name="Joshi V."/>
            <person name="Fowler G."/>
            <person name="Nazareth L."/>
            <person name="Reid J."/>
            <person name="Worley K."/>
            <person name="Petrosino J."/>
            <person name="Highlander S."/>
            <person name="Gibbs R."/>
        </authorList>
    </citation>
    <scope>NUCLEOTIDE SEQUENCE [LARGE SCALE GENOMIC DNA]</scope>
    <source>
        <strain evidence="1">DSM 20284</strain>
    </source>
</reference>
<accession>E0NDC0</accession>
<comment type="caution">
    <text evidence="1">The sequence shown here is derived from an EMBL/GenBank/DDBJ whole genome shotgun (WGS) entry which is preliminary data.</text>
</comment>
<dbReference type="AlphaFoldDB" id="E0NDC0"/>